<evidence type="ECO:0000259" key="3">
    <source>
        <dbReference type="Pfam" id="PF07743"/>
    </source>
</evidence>
<keyword evidence="2" id="KW-0143">Chaperone</keyword>
<gene>
    <name evidence="4" type="ORF">K443DRAFT_129558</name>
</gene>
<dbReference type="InterPro" id="IPR036869">
    <property type="entry name" value="J_dom_sf"/>
</dbReference>
<dbReference type="GO" id="GO:0051259">
    <property type="term" value="P:protein complex oligomerization"/>
    <property type="evidence" value="ECO:0007669"/>
    <property type="project" value="InterPro"/>
</dbReference>
<dbReference type="NCBIfam" id="TIGR00714">
    <property type="entry name" value="hscB"/>
    <property type="match status" value="1"/>
</dbReference>
<organism evidence="4 5">
    <name type="scientific">Laccaria amethystina LaAM-08-1</name>
    <dbReference type="NCBI Taxonomy" id="1095629"/>
    <lineage>
        <taxon>Eukaryota</taxon>
        <taxon>Fungi</taxon>
        <taxon>Dikarya</taxon>
        <taxon>Basidiomycota</taxon>
        <taxon>Agaricomycotina</taxon>
        <taxon>Agaricomycetes</taxon>
        <taxon>Agaricomycetidae</taxon>
        <taxon>Agaricales</taxon>
        <taxon>Agaricineae</taxon>
        <taxon>Hydnangiaceae</taxon>
        <taxon>Laccaria</taxon>
    </lineage>
</organism>
<reference evidence="5" key="2">
    <citation type="submission" date="2015-01" db="EMBL/GenBank/DDBJ databases">
        <title>Evolutionary Origins and Diversification of the Mycorrhizal Mutualists.</title>
        <authorList>
            <consortium name="DOE Joint Genome Institute"/>
            <consortium name="Mycorrhizal Genomics Consortium"/>
            <person name="Kohler A."/>
            <person name="Kuo A."/>
            <person name="Nagy L.G."/>
            <person name="Floudas D."/>
            <person name="Copeland A."/>
            <person name="Barry K.W."/>
            <person name="Cichocki N."/>
            <person name="Veneault-Fourrey C."/>
            <person name="LaButti K."/>
            <person name="Lindquist E.A."/>
            <person name="Lipzen A."/>
            <person name="Lundell T."/>
            <person name="Morin E."/>
            <person name="Murat C."/>
            <person name="Riley R."/>
            <person name="Ohm R."/>
            <person name="Sun H."/>
            <person name="Tunlid A."/>
            <person name="Henrissat B."/>
            <person name="Grigoriev I.V."/>
            <person name="Hibbett D.S."/>
            <person name="Martin F."/>
        </authorList>
    </citation>
    <scope>NUCLEOTIDE SEQUENCE [LARGE SCALE GENOMIC DNA]</scope>
    <source>
        <strain evidence="5">LaAM-08-1</strain>
    </source>
</reference>
<evidence type="ECO:0000313" key="4">
    <source>
        <dbReference type="EMBL" id="KIK06991.1"/>
    </source>
</evidence>
<dbReference type="STRING" id="1095629.A0A0C9XPF6"/>
<dbReference type="Gene3D" id="1.20.1280.20">
    <property type="entry name" value="HscB, C-terminal domain"/>
    <property type="match status" value="1"/>
</dbReference>
<dbReference type="SUPFAM" id="SSF47144">
    <property type="entry name" value="HSC20 (HSCB), C-terminal oligomerisation domain"/>
    <property type="match status" value="1"/>
</dbReference>
<evidence type="ECO:0000256" key="1">
    <source>
        <dbReference type="ARBA" id="ARBA00010476"/>
    </source>
</evidence>
<dbReference type="OrthoDB" id="448954at2759"/>
<dbReference type="GO" id="GO:0051087">
    <property type="term" value="F:protein-folding chaperone binding"/>
    <property type="evidence" value="ECO:0007669"/>
    <property type="project" value="InterPro"/>
</dbReference>
<dbReference type="InterPro" id="IPR009073">
    <property type="entry name" value="HscB_oligo_C"/>
</dbReference>
<dbReference type="Proteomes" id="UP000054477">
    <property type="component" value="Unassembled WGS sequence"/>
</dbReference>
<dbReference type="Gene3D" id="1.10.287.110">
    <property type="entry name" value="DnaJ domain"/>
    <property type="match status" value="1"/>
</dbReference>
<dbReference type="GO" id="GO:0005739">
    <property type="term" value="C:mitochondrion"/>
    <property type="evidence" value="ECO:0007669"/>
    <property type="project" value="TreeGrafter"/>
</dbReference>
<dbReference type="GO" id="GO:0001671">
    <property type="term" value="F:ATPase activator activity"/>
    <property type="evidence" value="ECO:0007669"/>
    <property type="project" value="InterPro"/>
</dbReference>
<dbReference type="InterPro" id="IPR004640">
    <property type="entry name" value="HscB"/>
</dbReference>
<name>A0A0C9XPF6_9AGAR</name>
<dbReference type="AlphaFoldDB" id="A0A0C9XPF6"/>
<protein>
    <recommendedName>
        <fullName evidence="3">Co-chaperone HscB C-terminal oligomerisation domain-containing protein</fullName>
    </recommendedName>
</protein>
<evidence type="ECO:0000313" key="5">
    <source>
        <dbReference type="Proteomes" id="UP000054477"/>
    </source>
</evidence>
<reference evidence="4 5" key="1">
    <citation type="submission" date="2014-04" db="EMBL/GenBank/DDBJ databases">
        <authorList>
            <consortium name="DOE Joint Genome Institute"/>
            <person name="Kuo A."/>
            <person name="Kohler A."/>
            <person name="Nagy L.G."/>
            <person name="Floudas D."/>
            <person name="Copeland A."/>
            <person name="Barry K.W."/>
            <person name="Cichocki N."/>
            <person name="Veneault-Fourrey C."/>
            <person name="LaButti K."/>
            <person name="Lindquist E.A."/>
            <person name="Lipzen A."/>
            <person name="Lundell T."/>
            <person name="Morin E."/>
            <person name="Murat C."/>
            <person name="Sun H."/>
            <person name="Tunlid A."/>
            <person name="Henrissat B."/>
            <person name="Grigoriev I.V."/>
            <person name="Hibbett D.S."/>
            <person name="Martin F."/>
            <person name="Nordberg H.P."/>
            <person name="Cantor M.N."/>
            <person name="Hua S.X."/>
        </authorList>
    </citation>
    <scope>NUCLEOTIDE SEQUENCE [LARGE SCALE GENOMIC DNA]</scope>
    <source>
        <strain evidence="4 5">LaAM-08-1</strain>
    </source>
</reference>
<evidence type="ECO:0000256" key="2">
    <source>
        <dbReference type="ARBA" id="ARBA00023186"/>
    </source>
</evidence>
<dbReference type="PANTHER" id="PTHR14021:SF15">
    <property type="entry name" value="IRON-SULFUR CLUSTER CO-CHAPERONE PROTEIN HSCB"/>
    <property type="match status" value="1"/>
</dbReference>
<sequence>MLSLRSRLFLRVKPSRSFHPSLTRWNQSQTHPCPVCSAPLPSPLPACTKCWNLFALPQDLTHHALFGLSYDPNPFVIDLPQLKRNFIHAQTVCHPDAWASKNPGKLQVAQALSARVNRAYQTLLHPLARAEYILERNQLPLSENDKADDIAFMTDIMEAREVIEDSRSLDEIEDIIVKNNQSISETIKMLEAFVFGKDWNAVKASAVRLRYLEGIQRAAKRWLDNNS</sequence>
<dbReference type="InterPro" id="IPR036386">
    <property type="entry name" value="HscB_C_sf"/>
</dbReference>
<accession>A0A0C9XPF6</accession>
<feature type="domain" description="Co-chaperone HscB C-terminal oligomerisation" evidence="3">
    <location>
        <begin position="149"/>
        <end position="220"/>
    </location>
</feature>
<dbReference type="SUPFAM" id="SSF46565">
    <property type="entry name" value="Chaperone J-domain"/>
    <property type="match status" value="1"/>
</dbReference>
<keyword evidence="5" id="KW-1185">Reference proteome</keyword>
<dbReference type="EMBL" id="KN838550">
    <property type="protein sequence ID" value="KIK06991.1"/>
    <property type="molecule type" value="Genomic_DNA"/>
</dbReference>
<dbReference type="HOGENOM" id="CLU_068529_0_1_1"/>
<comment type="similarity">
    <text evidence="1">Belongs to the HscB family.</text>
</comment>
<dbReference type="PANTHER" id="PTHR14021">
    <property type="entry name" value="IRON-SULFUR CLUSTER CO-CHAPERONE PROTEIN HSCB"/>
    <property type="match status" value="1"/>
</dbReference>
<dbReference type="GO" id="GO:0044571">
    <property type="term" value="P:[2Fe-2S] cluster assembly"/>
    <property type="evidence" value="ECO:0007669"/>
    <property type="project" value="InterPro"/>
</dbReference>
<dbReference type="Pfam" id="PF07743">
    <property type="entry name" value="HSCB_C"/>
    <property type="match status" value="1"/>
</dbReference>
<proteinExistence type="inferred from homology"/>